<evidence type="ECO:0000313" key="2">
    <source>
        <dbReference type="Proteomes" id="UP000659124"/>
    </source>
</evidence>
<name>A0ABR7TV53_9BACT</name>
<accession>A0ABR7TV53</accession>
<sequence length="134" mass="15499">MEYTDLTPSLQAAIVKAENIAIDELQSQRDFQPFILCGDTLDTIERIKTRDEEEMFEIAEELLGDMADSTTAILVYKDNIKLNDGTFEAIVCQLYDMNEDSGYSFGQLYRFGENKIEFLKKRLFLGEIRNLLMF</sequence>
<proteinExistence type="predicted"/>
<dbReference type="EMBL" id="JACVFC010000003">
    <property type="protein sequence ID" value="MBC9933493.1"/>
    <property type="molecule type" value="Genomic_DNA"/>
</dbReference>
<evidence type="ECO:0000313" key="1">
    <source>
        <dbReference type="EMBL" id="MBC9933493.1"/>
    </source>
</evidence>
<keyword evidence="2" id="KW-1185">Reference proteome</keyword>
<comment type="caution">
    <text evidence="1">The sequence shown here is derived from an EMBL/GenBank/DDBJ whole genome shotgun (WGS) entry which is preliminary data.</text>
</comment>
<reference evidence="1 2" key="1">
    <citation type="submission" date="2020-09" db="EMBL/GenBank/DDBJ databases">
        <title>Genome sequences of type strains of Chitinophaga qingshengii and Chitinophaga varians.</title>
        <authorList>
            <person name="Kittiwongwattana C."/>
        </authorList>
    </citation>
    <scope>NUCLEOTIDE SEQUENCE [LARGE SCALE GENOMIC DNA]</scope>
    <source>
        <strain evidence="1 2">JCM 30026</strain>
    </source>
</reference>
<dbReference type="RefSeq" id="WP_188090589.1">
    <property type="nucleotide sequence ID" value="NZ_JACVFC010000003.1"/>
</dbReference>
<organism evidence="1 2">
    <name type="scientific">Chitinophaga qingshengii</name>
    <dbReference type="NCBI Taxonomy" id="1569794"/>
    <lineage>
        <taxon>Bacteria</taxon>
        <taxon>Pseudomonadati</taxon>
        <taxon>Bacteroidota</taxon>
        <taxon>Chitinophagia</taxon>
        <taxon>Chitinophagales</taxon>
        <taxon>Chitinophagaceae</taxon>
        <taxon>Chitinophaga</taxon>
    </lineage>
</organism>
<protein>
    <submittedName>
        <fullName evidence="1">Uncharacterized protein</fullName>
    </submittedName>
</protein>
<dbReference type="Proteomes" id="UP000659124">
    <property type="component" value="Unassembled WGS sequence"/>
</dbReference>
<gene>
    <name evidence="1" type="ORF">ICL07_24090</name>
</gene>